<dbReference type="Gene3D" id="2.120.10.30">
    <property type="entry name" value="TolB, C-terminal domain"/>
    <property type="match status" value="1"/>
</dbReference>
<dbReference type="Pfam" id="PF06977">
    <property type="entry name" value="SdiA-regulated"/>
    <property type="match status" value="1"/>
</dbReference>
<dbReference type="PROSITE" id="PS51257">
    <property type="entry name" value="PROKAR_LIPOPROTEIN"/>
    <property type="match status" value="1"/>
</dbReference>
<protein>
    <submittedName>
        <fullName evidence="6">SdiA-regulated family protein</fullName>
    </submittedName>
</protein>
<gene>
    <name evidence="6" type="ORF">FO440_07310</name>
</gene>
<evidence type="ECO:0000256" key="5">
    <source>
        <dbReference type="SAM" id="SignalP"/>
    </source>
</evidence>
<dbReference type="EMBL" id="VLPK01000001">
    <property type="protein sequence ID" value="TSJ43979.1"/>
    <property type="molecule type" value="Genomic_DNA"/>
</dbReference>
<dbReference type="InterPro" id="IPR011042">
    <property type="entry name" value="6-blade_b-propeller_TolB-like"/>
</dbReference>
<feature type="chain" id="PRO_5022105705" evidence="5">
    <location>
        <begin position="20"/>
        <end position="287"/>
    </location>
</feature>
<name>A0A556MW04_9SPHI</name>
<comment type="caution">
    <text evidence="6">The sequence shown here is derived from an EMBL/GenBank/DDBJ whole genome shotgun (WGS) entry which is preliminary data.</text>
</comment>
<evidence type="ECO:0000256" key="1">
    <source>
        <dbReference type="ARBA" id="ARBA00004236"/>
    </source>
</evidence>
<dbReference type="SUPFAM" id="SSF101898">
    <property type="entry name" value="NHL repeat"/>
    <property type="match status" value="1"/>
</dbReference>
<dbReference type="InterPro" id="IPR009722">
    <property type="entry name" value="YjiK/CarP"/>
</dbReference>
<keyword evidence="3" id="KW-1003">Cell membrane</keyword>
<accession>A0A556MW04</accession>
<keyword evidence="5" id="KW-0732">Signal</keyword>
<dbReference type="GO" id="GO:0005886">
    <property type="term" value="C:plasma membrane"/>
    <property type="evidence" value="ECO:0007669"/>
    <property type="project" value="UniProtKB-SubCell"/>
</dbReference>
<dbReference type="RefSeq" id="WP_144247542.1">
    <property type="nucleotide sequence ID" value="NZ_VLPK01000001.1"/>
</dbReference>
<dbReference type="AlphaFoldDB" id="A0A556MW04"/>
<sequence>MKKVNSITLTVFLSLAIMAGISCIEQKPYNSPPGYDLNNPIKYFMPESLTEISGIAFHHGKNDTIYAEQDEAGKVYYFKQGDKQVTNVKFGKPGDFEDIAILGEQVIMLRSDGVLFVFPFKEMRGGNVQNILKFNEILPQGEYEGLYADEQAGQVYVMCKHCSMDNTAKTNTIFAFNLSPNGTIKQAAQYSLNVRDIEAQLGQKRIAFHPSAIAKNKNTNEWYIVSSVNKIIVVTDANFKVKMVYPINPSLFIQPEGIAFDSQNNLYISNEGDKITPGTVYRFNYKK</sequence>
<evidence type="ECO:0000313" key="7">
    <source>
        <dbReference type="Proteomes" id="UP000318733"/>
    </source>
</evidence>
<dbReference type="OrthoDB" id="5292493at2"/>
<evidence type="ECO:0000256" key="2">
    <source>
        <dbReference type="ARBA" id="ARBA00009852"/>
    </source>
</evidence>
<organism evidence="6 7">
    <name type="scientific">Mucilaginibacter corticis</name>
    <dbReference type="NCBI Taxonomy" id="2597670"/>
    <lineage>
        <taxon>Bacteria</taxon>
        <taxon>Pseudomonadati</taxon>
        <taxon>Bacteroidota</taxon>
        <taxon>Sphingobacteriia</taxon>
        <taxon>Sphingobacteriales</taxon>
        <taxon>Sphingobacteriaceae</taxon>
        <taxon>Mucilaginibacter</taxon>
    </lineage>
</organism>
<feature type="signal peptide" evidence="5">
    <location>
        <begin position="1"/>
        <end position="19"/>
    </location>
</feature>
<evidence type="ECO:0000256" key="4">
    <source>
        <dbReference type="ARBA" id="ARBA00023136"/>
    </source>
</evidence>
<proteinExistence type="inferred from homology"/>
<keyword evidence="4" id="KW-0472">Membrane</keyword>
<comment type="subcellular location">
    <subcellularLocation>
        <location evidence="1">Cell membrane</location>
    </subcellularLocation>
</comment>
<dbReference type="Proteomes" id="UP000318733">
    <property type="component" value="Unassembled WGS sequence"/>
</dbReference>
<evidence type="ECO:0000256" key="3">
    <source>
        <dbReference type="ARBA" id="ARBA00022475"/>
    </source>
</evidence>
<reference evidence="6 7" key="1">
    <citation type="submission" date="2019-07" db="EMBL/GenBank/DDBJ databases">
        <authorList>
            <person name="Huq M.A."/>
        </authorList>
    </citation>
    <scope>NUCLEOTIDE SEQUENCE [LARGE SCALE GENOMIC DNA]</scope>
    <source>
        <strain evidence="6 7">MAH-19</strain>
    </source>
</reference>
<comment type="similarity">
    <text evidence="2">Belongs to the YjiK family.</text>
</comment>
<evidence type="ECO:0000313" key="6">
    <source>
        <dbReference type="EMBL" id="TSJ43979.1"/>
    </source>
</evidence>
<keyword evidence="7" id="KW-1185">Reference proteome</keyword>